<evidence type="ECO:0000313" key="2">
    <source>
        <dbReference type="Proteomes" id="UP000286235"/>
    </source>
</evidence>
<proteinExistence type="predicted"/>
<organism evidence="1 2">
    <name type="scientific">Caldibacillus debilis GB1</name>
    <dbReference type="NCBI Taxonomy" id="1339248"/>
    <lineage>
        <taxon>Bacteria</taxon>
        <taxon>Bacillati</taxon>
        <taxon>Bacillota</taxon>
        <taxon>Bacilli</taxon>
        <taxon>Bacillales</taxon>
        <taxon>Bacillaceae</taxon>
        <taxon>Caldibacillus</taxon>
    </lineage>
</organism>
<keyword evidence="2" id="KW-1185">Reference proteome</keyword>
<gene>
    <name evidence="1" type="ORF">Cdeb_00795</name>
</gene>
<name>A0A420VF87_9BACI</name>
<comment type="caution">
    <text evidence="1">The sequence shown here is derived from an EMBL/GenBank/DDBJ whole genome shotgun (WGS) entry which is preliminary data.</text>
</comment>
<evidence type="ECO:0000313" key="1">
    <source>
        <dbReference type="EMBL" id="RKO62063.1"/>
    </source>
</evidence>
<protein>
    <submittedName>
        <fullName evidence="1">Uncharacterized protein</fullName>
    </submittedName>
</protein>
<dbReference type="Proteomes" id="UP000286235">
    <property type="component" value="Unassembled WGS sequence"/>
</dbReference>
<accession>A0A420VF87</accession>
<sequence>MFAKHFKDIDQKNRTEILPCLIPVHGMKIKMLVKEEKR</sequence>
<dbReference type="AlphaFoldDB" id="A0A420VF87"/>
<dbReference type="EMBL" id="AZRV01000023">
    <property type="protein sequence ID" value="RKO62063.1"/>
    <property type="molecule type" value="Genomic_DNA"/>
</dbReference>
<reference evidence="1 2" key="1">
    <citation type="submission" date="2013-12" db="EMBL/GenBank/DDBJ databases">
        <title>Genome and proteome characterization of Caldibacillus debilis GB1 derived from a cellulolytic aero-tolerant co-culture.</title>
        <authorList>
            <person name="Wushke S.T."/>
            <person name="Zhang X."/>
            <person name="Fristensky B."/>
            <person name="Wilkins J.A."/>
            <person name="Levin D.B."/>
            <person name="Sparling R."/>
        </authorList>
    </citation>
    <scope>NUCLEOTIDE SEQUENCE [LARGE SCALE GENOMIC DNA]</scope>
    <source>
        <strain evidence="1 2">GB1</strain>
    </source>
</reference>